<protein>
    <submittedName>
        <fullName evidence="2">Uncharacterized protein</fullName>
    </submittedName>
</protein>
<evidence type="ECO:0000313" key="3">
    <source>
        <dbReference type="Proteomes" id="UP001345827"/>
    </source>
</evidence>
<dbReference type="EMBL" id="JAXLQG010000172">
    <property type="protein sequence ID" value="KAK5527354.1"/>
    <property type="molecule type" value="Genomic_DNA"/>
</dbReference>
<reference evidence="2 3" key="1">
    <citation type="submission" date="2023-06" db="EMBL/GenBank/DDBJ databases">
        <title>Black Yeasts Isolated from many extreme environments.</title>
        <authorList>
            <person name="Coleine C."/>
            <person name="Stajich J.E."/>
            <person name="Selbmann L."/>
        </authorList>
    </citation>
    <scope>NUCLEOTIDE SEQUENCE [LARGE SCALE GENOMIC DNA]</scope>
    <source>
        <strain evidence="2 3">CCFEE 5887</strain>
    </source>
</reference>
<keyword evidence="3" id="KW-1185">Reference proteome</keyword>
<dbReference type="Proteomes" id="UP001345827">
    <property type="component" value="Unassembled WGS sequence"/>
</dbReference>
<organism evidence="2 3">
    <name type="scientific">Vermiconidia calcicola</name>
    <dbReference type="NCBI Taxonomy" id="1690605"/>
    <lineage>
        <taxon>Eukaryota</taxon>
        <taxon>Fungi</taxon>
        <taxon>Dikarya</taxon>
        <taxon>Ascomycota</taxon>
        <taxon>Pezizomycotina</taxon>
        <taxon>Dothideomycetes</taxon>
        <taxon>Dothideomycetidae</taxon>
        <taxon>Mycosphaerellales</taxon>
        <taxon>Extremaceae</taxon>
        <taxon>Vermiconidia</taxon>
    </lineage>
</organism>
<evidence type="ECO:0000313" key="2">
    <source>
        <dbReference type="EMBL" id="KAK5527354.1"/>
    </source>
</evidence>
<feature type="region of interest" description="Disordered" evidence="1">
    <location>
        <begin position="46"/>
        <end position="67"/>
    </location>
</feature>
<dbReference type="AlphaFoldDB" id="A0AAV9PPE5"/>
<evidence type="ECO:0000256" key="1">
    <source>
        <dbReference type="SAM" id="MobiDB-lite"/>
    </source>
</evidence>
<comment type="caution">
    <text evidence="2">The sequence shown here is derived from an EMBL/GenBank/DDBJ whole genome shotgun (WGS) entry which is preliminary data.</text>
</comment>
<name>A0AAV9PPE5_9PEZI</name>
<accession>A0AAV9PPE5</accession>
<sequence>MRSALCPRLDRFEETGFDDAWLNWTPNAYQPRRIVALLKLLRKSGTRPSELSGLGKQSLQQYSSDKKGSDILGRVDMRHEESIDEEAVPIEICGAAKRDPTAALNTEARYGVAGNKIIIPLAIRVVQRPFDCGKLSDPIRFKPQTFRRFSNLCPVDDCVDFDLEAAVFHFLIFTRLLR</sequence>
<gene>
    <name evidence="2" type="ORF">LTR25_011251</name>
</gene>
<proteinExistence type="predicted"/>